<name>A0A061EJB5_THECC</name>
<dbReference type="Gene3D" id="1.25.40.20">
    <property type="entry name" value="Ankyrin repeat-containing domain"/>
    <property type="match status" value="1"/>
</dbReference>
<dbReference type="GO" id="GO:0016020">
    <property type="term" value="C:membrane"/>
    <property type="evidence" value="ECO:0000318"/>
    <property type="project" value="GO_Central"/>
</dbReference>
<protein>
    <submittedName>
        <fullName evidence="2">Ankyrin repeat-containing-like protein</fullName>
    </submittedName>
</protein>
<dbReference type="PANTHER" id="PTHR24177:SF300">
    <property type="entry name" value="ANKYRIN REPEAT FAMILY PROTEIN"/>
    <property type="match status" value="1"/>
</dbReference>
<dbReference type="eggNOG" id="KOG0504">
    <property type="taxonomic scope" value="Eukaryota"/>
</dbReference>
<dbReference type="Gramene" id="EOY04703">
    <property type="protein sequence ID" value="EOY04703"/>
    <property type="gene ID" value="TCM_019893"/>
</dbReference>
<dbReference type="STRING" id="3641.A0A061EJB5"/>
<accession>A0A061EJB5</accession>
<evidence type="ECO:0000313" key="2">
    <source>
        <dbReference type="EMBL" id="EOY04703.1"/>
    </source>
</evidence>
<evidence type="ECO:0000313" key="3">
    <source>
        <dbReference type="Proteomes" id="UP000026915"/>
    </source>
</evidence>
<organism evidence="2 3">
    <name type="scientific">Theobroma cacao</name>
    <name type="common">Cacao</name>
    <name type="synonym">Cocoa</name>
    <dbReference type="NCBI Taxonomy" id="3641"/>
    <lineage>
        <taxon>Eukaryota</taxon>
        <taxon>Viridiplantae</taxon>
        <taxon>Streptophyta</taxon>
        <taxon>Embryophyta</taxon>
        <taxon>Tracheophyta</taxon>
        <taxon>Spermatophyta</taxon>
        <taxon>Magnoliopsida</taxon>
        <taxon>eudicotyledons</taxon>
        <taxon>Gunneridae</taxon>
        <taxon>Pentapetalae</taxon>
        <taxon>rosids</taxon>
        <taxon>malvids</taxon>
        <taxon>Malvales</taxon>
        <taxon>Malvaceae</taxon>
        <taxon>Byttnerioideae</taxon>
        <taxon>Theobroma</taxon>
    </lineage>
</organism>
<feature type="region of interest" description="Disordered" evidence="1">
    <location>
        <begin position="1"/>
        <end position="31"/>
    </location>
</feature>
<dbReference type="OMA" id="WVASYPC"/>
<evidence type="ECO:0000256" key="1">
    <source>
        <dbReference type="SAM" id="MobiDB-lite"/>
    </source>
</evidence>
<dbReference type="InParanoid" id="A0A061EJB5"/>
<reference evidence="2 3" key="1">
    <citation type="journal article" date="2013" name="Genome Biol.">
        <title>The genome sequence of the most widely cultivated cacao type and its use to identify candidate genes regulating pod color.</title>
        <authorList>
            <person name="Motamayor J.C."/>
            <person name="Mockaitis K."/>
            <person name="Schmutz J."/>
            <person name="Haiminen N."/>
            <person name="Iii D.L."/>
            <person name="Cornejo O."/>
            <person name="Findley S.D."/>
            <person name="Zheng P."/>
            <person name="Utro F."/>
            <person name="Royaert S."/>
            <person name="Saski C."/>
            <person name="Jenkins J."/>
            <person name="Podicheti R."/>
            <person name="Zhao M."/>
            <person name="Scheffler B.E."/>
            <person name="Stack J.C."/>
            <person name="Feltus F.A."/>
            <person name="Mustiga G.M."/>
            <person name="Amores F."/>
            <person name="Phillips W."/>
            <person name="Marelli J.P."/>
            <person name="May G.D."/>
            <person name="Shapiro H."/>
            <person name="Ma J."/>
            <person name="Bustamante C.D."/>
            <person name="Schnell R.J."/>
            <person name="Main D."/>
            <person name="Gilbert D."/>
            <person name="Parida L."/>
            <person name="Kuhn D.N."/>
        </authorList>
    </citation>
    <scope>NUCLEOTIDE SEQUENCE [LARGE SCALE GENOMIC DNA]</scope>
    <source>
        <strain evidence="3">cv. Matina 1-6</strain>
    </source>
</reference>
<proteinExistence type="predicted"/>
<dbReference type="InterPro" id="IPR036770">
    <property type="entry name" value="Ankyrin_rpt-contain_sf"/>
</dbReference>
<sequence>MADQDAKQNKPLLPGQPSKGENKLRPVGRFGNINLDDELDEAKAGESLPSIHYTDENENNTEGMIRRLMEKKKQDEGNLDLGLDRYEPLWEAISLEDWKEVKKQLDSNPLALTSPITALYETVLHILVNSKEALWLVEEIIDQIDSDSLGKTDHQHDTPLSIAAYVGNAEAAMMMALKSPELLTKINHSNDSPFHAAARFGHKETFSRLLTVAQTTQMDDQSFFSGDNGATMVQYLISSNLYGLALDLLKRYPKLGISVTKEVTVPSIQAENDDCLQINIVDRDNKVNPTNSDGEPKMSSIDFFAYCRQQAYSIMGLMFPSVKRIYRTKLMNEQARQLVKSMCAGVVWTFPEASSTLKLPVLKAASLGIQEIVQEILKVYKASTMFYDDNNYNIFQLAVLHRREKVFNLVYKMGLSQKWVASYPCKDNENILHLAGRCASSRHINGAALQMQWEMQWFTVINLY</sequence>
<dbReference type="HOGENOM" id="CLU_589760_0_0_1"/>
<dbReference type="EMBL" id="CM001882">
    <property type="protein sequence ID" value="EOY04703.1"/>
    <property type="molecule type" value="Genomic_DNA"/>
</dbReference>
<dbReference type="SUPFAM" id="SSF48403">
    <property type="entry name" value="Ankyrin repeat"/>
    <property type="match status" value="1"/>
</dbReference>
<keyword evidence="3" id="KW-1185">Reference proteome</keyword>
<dbReference type="PANTHER" id="PTHR24177">
    <property type="entry name" value="CASKIN"/>
    <property type="match status" value="1"/>
</dbReference>
<gene>
    <name evidence="2" type="ORF">TCM_019893</name>
</gene>
<dbReference type="AlphaFoldDB" id="A0A061EJB5"/>
<dbReference type="Proteomes" id="UP000026915">
    <property type="component" value="Chromosome 4"/>
</dbReference>